<comment type="caution">
    <text evidence="4">The sequence shown here is derived from an EMBL/GenBank/DDBJ whole genome shotgun (WGS) entry which is preliminary data.</text>
</comment>
<feature type="compositionally biased region" description="Acidic residues" evidence="2">
    <location>
        <begin position="607"/>
        <end position="625"/>
    </location>
</feature>
<name>A0A409YWA0_9AGAR</name>
<evidence type="ECO:0000313" key="4">
    <source>
        <dbReference type="EMBL" id="PPR07315.1"/>
    </source>
</evidence>
<reference evidence="4 5" key="1">
    <citation type="journal article" date="2018" name="Evol. Lett.">
        <title>Horizontal gene cluster transfer increased hallucinogenic mushroom diversity.</title>
        <authorList>
            <person name="Reynolds H.T."/>
            <person name="Vijayakumar V."/>
            <person name="Gluck-Thaler E."/>
            <person name="Korotkin H.B."/>
            <person name="Matheny P.B."/>
            <person name="Slot J.C."/>
        </authorList>
    </citation>
    <scope>NUCLEOTIDE SEQUENCE [LARGE SCALE GENOMIC DNA]</scope>
    <source>
        <strain evidence="4 5">SRW20</strain>
    </source>
</reference>
<feature type="region of interest" description="Disordered" evidence="2">
    <location>
        <begin position="114"/>
        <end position="134"/>
    </location>
</feature>
<dbReference type="STRING" id="231916.A0A409YWA0"/>
<feature type="region of interest" description="Disordered" evidence="2">
    <location>
        <begin position="190"/>
        <end position="340"/>
    </location>
</feature>
<dbReference type="InterPro" id="IPR046520">
    <property type="entry name" value="DUF6697"/>
</dbReference>
<protein>
    <recommendedName>
        <fullName evidence="3">DUF6697 domain-containing protein</fullName>
    </recommendedName>
</protein>
<proteinExistence type="predicted"/>
<dbReference type="Pfam" id="PF20411">
    <property type="entry name" value="DUF6697"/>
    <property type="match status" value="1"/>
</dbReference>
<evidence type="ECO:0000259" key="3">
    <source>
        <dbReference type="Pfam" id="PF20411"/>
    </source>
</evidence>
<keyword evidence="1" id="KW-0175">Coiled coil</keyword>
<dbReference type="OrthoDB" id="3265858at2759"/>
<evidence type="ECO:0000256" key="1">
    <source>
        <dbReference type="SAM" id="Coils"/>
    </source>
</evidence>
<dbReference type="EMBL" id="NHYE01000136">
    <property type="protein sequence ID" value="PPR07315.1"/>
    <property type="molecule type" value="Genomic_DNA"/>
</dbReference>
<evidence type="ECO:0000313" key="5">
    <source>
        <dbReference type="Proteomes" id="UP000284706"/>
    </source>
</evidence>
<dbReference type="InParanoid" id="A0A409YWA0"/>
<feature type="compositionally biased region" description="Basic and acidic residues" evidence="2">
    <location>
        <begin position="323"/>
        <end position="335"/>
    </location>
</feature>
<feature type="domain" description="DUF6697" evidence="3">
    <location>
        <begin position="367"/>
        <end position="561"/>
    </location>
</feature>
<feature type="coiled-coil region" evidence="1">
    <location>
        <begin position="1"/>
        <end position="49"/>
    </location>
</feature>
<accession>A0A409YWA0</accession>
<sequence>MDGLLAKISALEEELTAERTEKSRFRQLFIEAERALEKRQSAYVELEQRYGEERSRRIQLELADVRPLGIQTIDAVTASSSSVPLLGSHSVPPTPPVSDTPSLFSIAETEVLELQTPPKPPKPDSSEAKVAIKVSPTSTRTAKIEPVMSDKKRKVGSLVHAFVRKALSDVLQRAASIEIDLKVLSKTDEITPAKRQRRPVQENSRLPTTMAERQAKSKTSESTPMVTADSIQPRKATPQSSSANSRRRVIVVDSTPPSPEILPSVPVRAMPQIAEPSSSKDSMTYRARADTPSDWSYAHNEADDQVDRTNTLTKHGQKGRHPARSDRKGKGKAEADESFTLDESETSMYLSDSQIFHVRPPPLDVQVSRKALTEKYRLPGMGFLWKSKNKNRPLKFMLPELSLNPDMPRLPGEPGLLLSCREEMLEDGPWTLFIKVNFQKKVRLNYAGEYTCTKVGTLTKYEFTAQDKAVKMEWGKKIAKHKKYPAYRALRARIALRRKLGKEPTEEQTEEEANRIRTKNYSSSLSASDVVEAFERGDEHISIIRLECVAYDHSRAEEFQRAQTESELRELKKADTTTVAPKGRKKAEEAERRTKNNRRTVPSSSEQDSEEEGESSVESEGDVSS</sequence>
<feature type="region of interest" description="Disordered" evidence="2">
    <location>
        <begin position="562"/>
        <end position="625"/>
    </location>
</feature>
<feature type="compositionally biased region" description="Basic and acidic residues" evidence="2">
    <location>
        <begin position="562"/>
        <end position="575"/>
    </location>
</feature>
<dbReference type="Proteomes" id="UP000284706">
    <property type="component" value="Unassembled WGS sequence"/>
</dbReference>
<organism evidence="4 5">
    <name type="scientific">Gymnopilus dilepis</name>
    <dbReference type="NCBI Taxonomy" id="231916"/>
    <lineage>
        <taxon>Eukaryota</taxon>
        <taxon>Fungi</taxon>
        <taxon>Dikarya</taxon>
        <taxon>Basidiomycota</taxon>
        <taxon>Agaricomycotina</taxon>
        <taxon>Agaricomycetes</taxon>
        <taxon>Agaricomycetidae</taxon>
        <taxon>Agaricales</taxon>
        <taxon>Agaricineae</taxon>
        <taxon>Hymenogastraceae</taxon>
        <taxon>Gymnopilus</taxon>
    </lineage>
</organism>
<dbReference type="AlphaFoldDB" id="A0A409YWA0"/>
<gene>
    <name evidence="4" type="ORF">CVT26_013675</name>
</gene>
<evidence type="ECO:0000256" key="2">
    <source>
        <dbReference type="SAM" id="MobiDB-lite"/>
    </source>
</evidence>
<keyword evidence="5" id="KW-1185">Reference proteome</keyword>